<comment type="caution">
    <text evidence="6">Lacks conserved residue(s) required for the propagation of feature annotation.</text>
</comment>
<keyword evidence="9" id="KW-0012">Acyltransferase</keyword>
<keyword evidence="10" id="KW-1185">Reference proteome</keyword>
<dbReference type="PANTHER" id="PTHR11254:SF444">
    <property type="entry name" value="HECT DOMAIN CONTAINING UBIQUITIN LIGASE"/>
    <property type="match status" value="1"/>
</dbReference>
<evidence type="ECO:0000313" key="9">
    <source>
        <dbReference type="EMBL" id="WFD21907.1"/>
    </source>
</evidence>
<comment type="pathway">
    <text evidence="2">Protein modification; protein ubiquitination.</text>
</comment>
<sequence>MPSPSASPWGRPPPPAALEPASGAGPSSAFPDLASAQRMARTRRSRAARATWDDEAVTSFQPYPSRVDEMNARASAWRRAGRSSRSIVFRPDDAELAEASEQADLDGDAPTLGAEPRTDRLPAPRALHGMASITVRDHSQGTQLGAWASMFHTRSTGSMAPQIAAHRLQAAAPSATLSPSAPSPEANDTSTDPAMNGAESLDAPETWICSPAGLYNAAQSATIVPALCHALQSDHILPRDVRHEMCEQLAPRLLACAALYAAHPTYAVVWPALELGSCLGRDVIEAWAPHATLSHASQACALESSRWAAIVDALTGALSWHTSQYLRHGAPLPLALLDALSVAWSVNSMRAVPLPAAQFAVAATSLPDIRREYEAWLRAPHAGSALMSRPWLLTLAAKTQILSWEAHSAMRQASHDAWAEEVVPGHAPDASVGTWRVSVARATLLSDSLEAVAAAPAHALHRPLQVTFRGEPAQDAGGLRKEWLQLLCEVLQREAAWADLGPSEPQMQGYLYLRTPLRDMDDQLIKLELFGTALGLALFHQITLPLHFPRALYTLLLAWSQGQAAPCDLATLEHLKPVLAAGLQRVLTLNANELAEAHLTWQMDTIHGTTELVPLGSTRIVHMEDRHAYVARLCEYVLLDDVRALWAALARGFARIVAPAGGAPSPLSLLSAAELELLLCGREERELDVEALRASTEHVGFPDRYAAGAPRIYRNLDYFWDVWARLAPDEQHALLGFITGCVRVPALGASALGLRIQHVDPLAASETLRIYWKKS</sequence>
<dbReference type="InterPro" id="IPR035983">
    <property type="entry name" value="Hect_E3_ubiquitin_ligase"/>
</dbReference>
<comment type="catalytic activity">
    <reaction evidence="1">
        <text>S-ubiquitinyl-[E2 ubiquitin-conjugating enzyme]-L-cysteine + [acceptor protein]-L-lysine = [E2 ubiquitin-conjugating enzyme]-L-cysteine + N(6)-ubiquitinyl-[acceptor protein]-L-lysine.</text>
        <dbReference type="EC" id="2.3.2.26"/>
    </reaction>
</comment>
<evidence type="ECO:0000256" key="2">
    <source>
        <dbReference type="ARBA" id="ARBA00004906"/>
    </source>
</evidence>
<dbReference type="SUPFAM" id="SSF56204">
    <property type="entry name" value="Hect, E3 ligase catalytic domain"/>
    <property type="match status" value="1"/>
</dbReference>
<evidence type="ECO:0000256" key="5">
    <source>
        <dbReference type="ARBA" id="ARBA00022786"/>
    </source>
</evidence>
<dbReference type="Gene3D" id="3.90.1750.10">
    <property type="entry name" value="Hect, E3 ligase catalytic domains"/>
    <property type="match status" value="1"/>
</dbReference>
<feature type="region of interest" description="Disordered" evidence="7">
    <location>
        <begin position="99"/>
        <end position="122"/>
    </location>
</feature>
<dbReference type="InterPro" id="IPR050409">
    <property type="entry name" value="E3_ubiq-protein_ligase"/>
</dbReference>
<feature type="domain" description="HECT" evidence="8">
    <location>
        <begin position="456"/>
        <end position="752"/>
    </location>
</feature>
<dbReference type="GO" id="GO:0005737">
    <property type="term" value="C:cytoplasm"/>
    <property type="evidence" value="ECO:0007669"/>
    <property type="project" value="TreeGrafter"/>
</dbReference>
<organism evidence="9 10">
    <name type="scientific">Malassezia equina</name>
    <dbReference type="NCBI Taxonomy" id="1381935"/>
    <lineage>
        <taxon>Eukaryota</taxon>
        <taxon>Fungi</taxon>
        <taxon>Dikarya</taxon>
        <taxon>Basidiomycota</taxon>
        <taxon>Ustilaginomycotina</taxon>
        <taxon>Malasseziomycetes</taxon>
        <taxon>Malasseziales</taxon>
        <taxon>Malasseziaceae</taxon>
        <taxon>Malassezia</taxon>
    </lineage>
</organism>
<feature type="compositionally biased region" description="Pro residues" evidence="7">
    <location>
        <begin position="1"/>
        <end position="17"/>
    </location>
</feature>
<evidence type="ECO:0000256" key="1">
    <source>
        <dbReference type="ARBA" id="ARBA00000885"/>
    </source>
</evidence>
<evidence type="ECO:0000256" key="3">
    <source>
        <dbReference type="ARBA" id="ARBA00012485"/>
    </source>
</evidence>
<dbReference type="GO" id="GO:0006511">
    <property type="term" value="P:ubiquitin-dependent protein catabolic process"/>
    <property type="evidence" value="ECO:0007669"/>
    <property type="project" value="TreeGrafter"/>
</dbReference>
<evidence type="ECO:0000256" key="4">
    <source>
        <dbReference type="ARBA" id="ARBA00022679"/>
    </source>
</evidence>
<dbReference type="AlphaFoldDB" id="A0AAF0IY95"/>
<name>A0AAF0IY95_9BASI</name>
<evidence type="ECO:0000259" key="8">
    <source>
        <dbReference type="PROSITE" id="PS50237"/>
    </source>
</evidence>
<dbReference type="PANTHER" id="PTHR11254">
    <property type="entry name" value="HECT DOMAIN UBIQUITIN-PROTEIN LIGASE"/>
    <property type="match status" value="1"/>
</dbReference>
<feature type="region of interest" description="Disordered" evidence="7">
    <location>
        <begin position="1"/>
        <end position="62"/>
    </location>
</feature>
<dbReference type="PROSITE" id="PS50237">
    <property type="entry name" value="HECT"/>
    <property type="match status" value="1"/>
</dbReference>
<dbReference type="Gene3D" id="3.30.2410.10">
    <property type="entry name" value="Hect, E3 ligase catalytic domain"/>
    <property type="match status" value="1"/>
</dbReference>
<dbReference type="GO" id="GO:0016567">
    <property type="term" value="P:protein ubiquitination"/>
    <property type="evidence" value="ECO:0007669"/>
    <property type="project" value="TreeGrafter"/>
</dbReference>
<feature type="region of interest" description="Disordered" evidence="7">
    <location>
        <begin position="168"/>
        <end position="199"/>
    </location>
</feature>
<evidence type="ECO:0000313" key="10">
    <source>
        <dbReference type="Proteomes" id="UP001214415"/>
    </source>
</evidence>
<dbReference type="SMART" id="SM00119">
    <property type="entry name" value="HECTc"/>
    <property type="match status" value="1"/>
</dbReference>
<dbReference type="Gene3D" id="3.30.2160.10">
    <property type="entry name" value="Hect, E3 ligase catalytic domain"/>
    <property type="match status" value="1"/>
</dbReference>
<dbReference type="EMBL" id="CP119900">
    <property type="protein sequence ID" value="WFD21907.1"/>
    <property type="molecule type" value="Genomic_DNA"/>
</dbReference>
<proteinExistence type="predicted"/>
<dbReference type="EC" id="2.3.2.26" evidence="3"/>
<evidence type="ECO:0000256" key="7">
    <source>
        <dbReference type="SAM" id="MobiDB-lite"/>
    </source>
</evidence>
<reference evidence="9" key="1">
    <citation type="submission" date="2023-03" db="EMBL/GenBank/DDBJ databases">
        <title>Mating type loci evolution in Malassezia.</title>
        <authorList>
            <person name="Coelho M.A."/>
        </authorList>
    </citation>
    <scope>NUCLEOTIDE SEQUENCE</scope>
    <source>
        <strain evidence="9">CBS 12830</strain>
    </source>
</reference>
<keyword evidence="5 6" id="KW-0833">Ubl conjugation pathway</keyword>
<dbReference type="GO" id="GO:0061630">
    <property type="term" value="F:ubiquitin protein ligase activity"/>
    <property type="evidence" value="ECO:0007669"/>
    <property type="project" value="UniProtKB-EC"/>
</dbReference>
<gene>
    <name evidence="9" type="primary">HUL4</name>
    <name evidence="9" type="ORF">MEQU1_000566</name>
</gene>
<protein>
    <recommendedName>
        <fullName evidence="3">HECT-type E3 ubiquitin transferase</fullName>
        <ecNumber evidence="3">2.3.2.26</ecNumber>
    </recommendedName>
</protein>
<dbReference type="Proteomes" id="UP001214415">
    <property type="component" value="Chromosome 1"/>
</dbReference>
<feature type="compositionally biased region" description="Low complexity" evidence="7">
    <location>
        <begin position="170"/>
        <end position="186"/>
    </location>
</feature>
<keyword evidence="4 9" id="KW-0808">Transferase</keyword>
<feature type="compositionally biased region" description="Low complexity" evidence="7">
    <location>
        <begin position="18"/>
        <end position="39"/>
    </location>
</feature>
<dbReference type="Pfam" id="PF00632">
    <property type="entry name" value="HECT"/>
    <property type="match status" value="1"/>
</dbReference>
<evidence type="ECO:0000256" key="6">
    <source>
        <dbReference type="PROSITE-ProRule" id="PRU00104"/>
    </source>
</evidence>
<dbReference type="InterPro" id="IPR000569">
    <property type="entry name" value="HECT_dom"/>
</dbReference>
<accession>A0AAF0IY95</accession>